<dbReference type="PANTHER" id="PTHR36142:SF5">
    <property type="entry name" value="METALLO-BETA-LACTAMASE DOMAIN-CONTAINING PROTEIN"/>
    <property type="match status" value="1"/>
</dbReference>
<evidence type="ECO:0000313" key="3">
    <source>
        <dbReference type="Proteomes" id="UP001217918"/>
    </source>
</evidence>
<feature type="region of interest" description="Disordered" evidence="1">
    <location>
        <begin position="196"/>
        <end position="273"/>
    </location>
</feature>
<accession>A0AAD9IAA2</accession>
<protein>
    <recommendedName>
        <fullName evidence="4">Beta-lactamase superfamily domain-containing protein</fullName>
    </recommendedName>
</protein>
<feature type="region of interest" description="Disordered" evidence="1">
    <location>
        <begin position="504"/>
        <end position="682"/>
    </location>
</feature>
<feature type="compositionally biased region" description="Basic and acidic residues" evidence="1">
    <location>
        <begin position="570"/>
        <end position="581"/>
    </location>
</feature>
<keyword evidence="3" id="KW-1185">Reference proteome</keyword>
<gene>
    <name evidence="2" type="ORF">P8C59_007834</name>
</gene>
<feature type="region of interest" description="Disordered" evidence="1">
    <location>
        <begin position="390"/>
        <end position="430"/>
    </location>
</feature>
<dbReference type="EMBL" id="JAQQPM010000007">
    <property type="protein sequence ID" value="KAK2073555.1"/>
    <property type="molecule type" value="Genomic_DNA"/>
</dbReference>
<feature type="compositionally biased region" description="Basic and acidic residues" evidence="1">
    <location>
        <begin position="673"/>
        <end position="682"/>
    </location>
</feature>
<feature type="compositionally biased region" description="Low complexity" evidence="1">
    <location>
        <begin position="418"/>
        <end position="430"/>
    </location>
</feature>
<evidence type="ECO:0000256" key="1">
    <source>
        <dbReference type="SAM" id="MobiDB-lite"/>
    </source>
</evidence>
<name>A0AAD9IAA2_9PEZI</name>
<comment type="caution">
    <text evidence="2">The sequence shown here is derived from an EMBL/GenBank/DDBJ whole genome shotgun (WGS) entry which is preliminary data.</text>
</comment>
<feature type="compositionally biased region" description="Acidic residues" evidence="1">
    <location>
        <begin position="619"/>
        <end position="628"/>
    </location>
</feature>
<sequence length="682" mass="73241">MALKIQALNGDASFLLTLEPLLPTSASGLSTEPFRILLDPWITDLVIVSQHKSDHCNEATLRQLPARGTRTVILAEANAARLINSWKYFPKDKVQVIPKWEDPRQTGRPAVIRVSVPPVLPGGEPGEVTVAFIPQRDMSKLHAAIGITYRPPSLSDLSDLPPLPTPPRSPTARICHPPLPTIYSETVALHTLADDQEVVPPPRTPASTGISSLRSVRSASSLPVSRSSSLYSAATSTTPTTPGFGREDSGYPSVSPPNAAPATPPARRQPYHHPERPLSVIFSPHGIDYACLHAFATSHLVAEAALPLTALLHCFDAVDNPWWLGGNVLLGAPAGIETASRLCARVWVSTHDGDKEVKGLATGLLRTRRFGQDEVTGGLLNKSAGEMAGVKKAGNPEDRGKSGKRWLGRASGGVVEKTTTTTATTTTTTTTTEKQAEELGEALERRDAKTVVMALAVGEEIVLGSEGLCGPRRESRSFRGFMKEVTVLEEAERGRARECVAPLLPPQQVHPSVSDHQEPTAQSPRQVHWSVPENSHHHEAEAHDPVEEEDMTRSPRQVQRSLRSGNSHNPEAEVDAHKGEDLAPSPQPIPLSPVGDVSQQSEHRIESVGASVAGNQPEAAEDEDDDRDNGDGNAPEHMADSGLGLVVHETKSTRPPTASSHEEVGRSAVPGMQEEHEHAADM</sequence>
<dbReference type="Gene3D" id="3.60.15.10">
    <property type="entry name" value="Ribonuclease Z/Hydroxyacylglutathione hydrolase-like"/>
    <property type="match status" value="1"/>
</dbReference>
<dbReference type="AlphaFoldDB" id="A0AAD9IAA2"/>
<feature type="compositionally biased region" description="Pro residues" evidence="1">
    <location>
        <begin position="254"/>
        <end position="264"/>
    </location>
</feature>
<dbReference type="InterPro" id="IPR036866">
    <property type="entry name" value="RibonucZ/Hydroxyglut_hydro"/>
</dbReference>
<dbReference type="PANTHER" id="PTHR36142">
    <property type="entry name" value="METALLO-HYDROLASE/OXIDOREDUCTASE SUPERFAMILY PROTEIN"/>
    <property type="match status" value="1"/>
</dbReference>
<feature type="compositionally biased region" description="Polar residues" evidence="1">
    <location>
        <begin position="554"/>
        <end position="569"/>
    </location>
</feature>
<evidence type="ECO:0008006" key="4">
    <source>
        <dbReference type="Google" id="ProtNLM"/>
    </source>
</evidence>
<proteinExistence type="predicted"/>
<feature type="compositionally biased region" description="Low complexity" evidence="1">
    <location>
        <begin position="211"/>
        <end position="242"/>
    </location>
</feature>
<reference evidence="2" key="1">
    <citation type="journal article" date="2023" name="Mol. Plant Microbe Interact.">
        <title>Elucidating the Obligate Nature and Biological Capacity of an Invasive Fungal Corn Pathogen.</title>
        <authorList>
            <person name="MacCready J.S."/>
            <person name="Roggenkamp E.M."/>
            <person name="Gdanetz K."/>
            <person name="Chilvers M.I."/>
        </authorList>
    </citation>
    <scope>NUCLEOTIDE SEQUENCE</scope>
    <source>
        <strain evidence="2">PM02</strain>
    </source>
</reference>
<evidence type="ECO:0000313" key="2">
    <source>
        <dbReference type="EMBL" id="KAK2073555.1"/>
    </source>
</evidence>
<organism evidence="2 3">
    <name type="scientific">Phyllachora maydis</name>
    <dbReference type="NCBI Taxonomy" id="1825666"/>
    <lineage>
        <taxon>Eukaryota</taxon>
        <taxon>Fungi</taxon>
        <taxon>Dikarya</taxon>
        <taxon>Ascomycota</taxon>
        <taxon>Pezizomycotina</taxon>
        <taxon>Sordariomycetes</taxon>
        <taxon>Sordariomycetidae</taxon>
        <taxon>Phyllachorales</taxon>
        <taxon>Phyllachoraceae</taxon>
        <taxon>Phyllachora</taxon>
    </lineage>
</organism>
<feature type="compositionally biased region" description="Basic and acidic residues" evidence="1">
    <location>
        <begin position="534"/>
        <end position="545"/>
    </location>
</feature>
<dbReference type="Proteomes" id="UP001217918">
    <property type="component" value="Unassembled WGS sequence"/>
</dbReference>